<gene>
    <name evidence="2" type="ORF">DFR60_11259</name>
</gene>
<dbReference type="EMBL" id="QJKD01000012">
    <property type="protein sequence ID" value="PXX50198.1"/>
    <property type="molecule type" value="Genomic_DNA"/>
</dbReference>
<keyword evidence="3" id="KW-1185">Reference proteome</keyword>
<dbReference type="SUPFAM" id="SSF51338">
    <property type="entry name" value="Composite domain of metallo-dependent hydrolases"/>
    <property type="match status" value="1"/>
</dbReference>
<dbReference type="Gene3D" id="3.20.20.140">
    <property type="entry name" value="Metal-dependent hydrolases"/>
    <property type="match status" value="1"/>
</dbReference>
<dbReference type="Gene3D" id="3.10.310.70">
    <property type="match status" value="1"/>
</dbReference>
<dbReference type="InterPro" id="IPR032466">
    <property type="entry name" value="Metal_Hydrolase"/>
</dbReference>
<dbReference type="GeneID" id="86063374"/>
<dbReference type="Gene3D" id="2.30.40.10">
    <property type="entry name" value="Urease, subunit C, domain 1"/>
    <property type="match status" value="1"/>
</dbReference>
<dbReference type="Pfam" id="PF07969">
    <property type="entry name" value="Amidohydro_3"/>
    <property type="match status" value="1"/>
</dbReference>
<protein>
    <recommendedName>
        <fullName evidence="1">Amidohydrolase 3 domain-containing protein</fullName>
    </recommendedName>
</protein>
<comment type="caution">
    <text evidence="2">The sequence shown here is derived from an EMBL/GenBank/DDBJ whole genome shotgun (WGS) entry which is preliminary data.</text>
</comment>
<dbReference type="RefSeq" id="WP_110324585.1">
    <property type="nucleotide sequence ID" value="NZ_QJKD01000012.1"/>
</dbReference>
<reference evidence="2 3" key="1">
    <citation type="submission" date="2018-05" db="EMBL/GenBank/DDBJ databases">
        <title>Genomic Encyclopedia of Type Strains, Phase IV (KMG-IV): sequencing the most valuable type-strain genomes for metagenomic binning, comparative biology and taxonomic classification.</title>
        <authorList>
            <person name="Goeker M."/>
        </authorList>
    </citation>
    <scope>NUCLEOTIDE SEQUENCE [LARGE SCALE GENOMIC DNA]</scope>
    <source>
        <strain evidence="2 3">DSM 24995</strain>
    </source>
</reference>
<dbReference type="InterPro" id="IPR011059">
    <property type="entry name" value="Metal-dep_hydrolase_composite"/>
</dbReference>
<dbReference type="SUPFAM" id="SSF51556">
    <property type="entry name" value="Metallo-dependent hydrolases"/>
    <property type="match status" value="1"/>
</dbReference>
<dbReference type="Proteomes" id="UP000248057">
    <property type="component" value="Unassembled WGS sequence"/>
</dbReference>
<evidence type="ECO:0000313" key="2">
    <source>
        <dbReference type="EMBL" id="PXX50198.1"/>
    </source>
</evidence>
<organism evidence="2 3">
    <name type="scientific">Hungatella effluvii</name>
    <dbReference type="NCBI Taxonomy" id="1096246"/>
    <lineage>
        <taxon>Bacteria</taxon>
        <taxon>Bacillati</taxon>
        <taxon>Bacillota</taxon>
        <taxon>Clostridia</taxon>
        <taxon>Lachnospirales</taxon>
        <taxon>Lachnospiraceae</taxon>
        <taxon>Hungatella</taxon>
    </lineage>
</organism>
<accession>A0A2V3Y1N7</accession>
<name>A0A2V3Y1N7_9FIRM</name>
<dbReference type="InterPro" id="IPR013108">
    <property type="entry name" value="Amidohydro_3"/>
</dbReference>
<dbReference type="PANTHER" id="PTHR22642:SF2">
    <property type="entry name" value="PROTEIN LONG AFTER FAR-RED 3"/>
    <property type="match status" value="1"/>
</dbReference>
<dbReference type="CDD" id="cd01300">
    <property type="entry name" value="YtcJ_like"/>
    <property type="match status" value="1"/>
</dbReference>
<dbReference type="GO" id="GO:0016810">
    <property type="term" value="F:hydrolase activity, acting on carbon-nitrogen (but not peptide) bonds"/>
    <property type="evidence" value="ECO:0007669"/>
    <property type="project" value="InterPro"/>
</dbReference>
<feature type="domain" description="Amidohydrolase 3" evidence="1">
    <location>
        <begin position="50"/>
        <end position="534"/>
    </location>
</feature>
<dbReference type="InterPro" id="IPR033932">
    <property type="entry name" value="YtcJ-like"/>
</dbReference>
<proteinExistence type="predicted"/>
<evidence type="ECO:0000313" key="3">
    <source>
        <dbReference type="Proteomes" id="UP000248057"/>
    </source>
</evidence>
<sequence length="537" mass="58852">MDKILYHGTFLTMDESRTEPEAVLIRDGMIGGTGTLEEMKALAPDGALWDMEGHTVLPGFIDGHSHLSAVAYQLLIANLKPSPLGTCDSVEDVVQVLKTFLETHSLKPGQWLLGMGYDNSVFPEGVHPTKEDLDRVSTEIPVAATHVSGHLCVVNTKGLELLGYTGDHFTVPEGGVVEPTGLLKEQAFLGKNGVMQGPAPEDVVKAVGDASELYASYGLTTVHDGKVTEGQYQLLKGAASMGLLKNDVVMYLIPELAGQFLTEQGPEALAAKGYENHLRPAGVKLFLDGSPQGKTAWLSEPYYVVPDGEKPDYRGFPVQREAYVMDIMRTCVKNRWQINVHANGDEAIEQMIRCYQSVLEETGSEKNLRPVVIHCQTVREDQLDRMKAIGMIASFFLDHVYYWGDYHYESVLGPERAARISPARSALERGVSFTLHQDSPVAPPDVMGAVHNAVNRKTAKGRVLGPEQTITVMEALKAVTVNGAYQIFEEDRKGSIAAGKDADLVVLERNPLTVPKDELREIRVLETIKSGDTIFRL</sequence>
<dbReference type="PANTHER" id="PTHR22642">
    <property type="entry name" value="IMIDAZOLONEPROPIONASE"/>
    <property type="match status" value="1"/>
</dbReference>
<dbReference type="AlphaFoldDB" id="A0A2V3Y1N7"/>
<evidence type="ECO:0000259" key="1">
    <source>
        <dbReference type="Pfam" id="PF07969"/>
    </source>
</evidence>